<dbReference type="FunFam" id="1.10.150.20:FF:000005">
    <property type="entry name" value="UvrABC system protein C"/>
    <property type="match status" value="1"/>
</dbReference>
<dbReference type="GO" id="GO:0009380">
    <property type="term" value="C:excinuclease repair complex"/>
    <property type="evidence" value="ECO:0007669"/>
    <property type="project" value="InterPro"/>
</dbReference>
<dbReference type="SMART" id="SM00987">
    <property type="entry name" value="UreE_C"/>
    <property type="match status" value="1"/>
</dbReference>
<dbReference type="FunFam" id="1.10.540.10:FF:000026">
    <property type="entry name" value="Acyl-CoA dehydrogenase medium chain"/>
    <property type="match status" value="1"/>
</dbReference>
<dbReference type="Gene3D" id="1.20.140.10">
    <property type="entry name" value="Butyryl-CoA Dehydrogenase, subunit A, domain 3"/>
    <property type="match status" value="1"/>
</dbReference>
<dbReference type="Pfam" id="PF03167">
    <property type="entry name" value="UDG"/>
    <property type="match status" value="1"/>
</dbReference>
<dbReference type="InterPro" id="IPR006091">
    <property type="entry name" value="Acyl-CoA_Oxase/DH_mid-dom"/>
</dbReference>
<dbReference type="OrthoDB" id="3735at2759"/>
<dbReference type="PROSITE" id="PS00073">
    <property type="entry name" value="ACYL_COA_DH_2"/>
    <property type="match status" value="1"/>
</dbReference>
<evidence type="ECO:0000256" key="7">
    <source>
        <dbReference type="ARBA" id="ARBA00022946"/>
    </source>
</evidence>
<evidence type="ECO:0000313" key="22">
    <source>
        <dbReference type="Proteomes" id="UP000601435"/>
    </source>
</evidence>
<evidence type="ECO:0000256" key="13">
    <source>
        <dbReference type="ARBA" id="ARBA00037927"/>
    </source>
</evidence>
<name>A0A812XK67_9DINO</name>
<dbReference type="Gene3D" id="3.30.420.340">
    <property type="entry name" value="UvrC, RNAse H endonuclease domain"/>
    <property type="match status" value="1"/>
</dbReference>
<dbReference type="Gene3D" id="2.40.110.10">
    <property type="entry name" value="Butyryl-CoA Dehydrogenase, subunit A, domain 2"/>
    <property type="match status" value="1"/>
</dbReference>
<evidence type="ECO:0000256" key="12">
    <source>
        <dbReference type="ARBA" id="ARBA00037899"/>
    </source>
</evidence>
<comment type="cofactor">
    <cofactor evidence="1">
        <name>FAD</name>
        <dbReference type="ChEBI" id="CHEBI:57692"/>
    </cofactor>
</comment>
<dbReference type="InterPro" id="IPR013785">
    <property type="entry name" value="Aldolase_TIM"/>
</dbReference>
<dbReference type="PROSITE" id="PS00622">
    <property type="entry name" value="HTH_LUXR_1"/>
    <property type="match status" value="1"/>
</dbReference>
<dbReference type="Gene3D" id="3.40.470.10">
    <property type="entry name" value="Uracil-DNA glycosylase-like domain"/>
    <property type="match status" value="1"/>
</dbReference>
<protein>
    <recommendedName>
        <fullName evidence="14">glutaryl-CoA dehydrogenase (ETF)</fullName>
        <ecNumber evidence="14">1.3.8.6</ecNumber>
    </recommendedName>
</protein>
<dbReference type="InterPro" id="IPR037069">
    <property type="entry name" value="AcylCoA_DH/ox_N_sf"/>
</dbReference>
<dbReference type="GO" id="GO:0033539">
    <property type="term" value="P:fatty acid beta-oxidation using acyl-CoA dehydrogenase"/>
    <property type="evidence" value="ECO:0007669"/>
    <property type="project" value="TreeGrafter"/>
</dbReference>
<dbReference type="InterPro" id="IPR009100">
    <property type="entry name" value="AcylCoA_DH/oxidase_NM_dom_sf"/>
</dbReference>
<evidence type="ECO:0000256" key="8">
    <source>
        <dbReference type="ARBA" id="ARBA00023002"/>
    </source>
</evidence>
<dbReference type="InterPro" id="IPR013786">
    <property type="entry name" value="AcylCoA_DH/ox_N"/>
</dbReference>
<dbReference type="Pfam" id="PF08459">
    <property type="entry name" value="UvrC_RNaseH_dom"/>
    <property type="match status" value="1"/>
</dbReference>
<sequence length="1293" mass="143567">MVQTTAHNYAQDKLMPRILMANRNETFDREIMNEFGEMGMLGATLPEKYGCSNVNYVCYGLMAREVERVDSGYRSAMSVQSSLVMHPIHAYGNEAQREKYLPKLATGEWVGCFGLTEPDHGSDPSSMVTNAKAVDGGYLLNGAKMWITNSPIADLAVVWAKLDGEIRGFVVEREFEGFSTPKIEGKLSLRASITGQIVLEDVFVPEENLLPEGRGLGGPFGCLNKARYGIAWGAMGAAEFCMHAARTYTLERKQFNRPLAATQLVQKKLADMQTEITLGLQSALRMGRMLDEGNLPIEVISLMKRNNCGKSLEIARVARDMHGGNGIADEYHVMRHLMNLETVNTYEGTHDIHALILGRALTGLQVVGEAASGEEAIQLARTLSPDIVLMDIVMPGMGGLEATQRIVRQQQRTAVVALTAHGDAPFPTQMMKAGALGYLTKGVELQELEKALRRVYAGKRYVCNEVAQELASYAFEDNIESPFAILSHREMQITMMVVGCQKVSQISGSLHLSPKTVNSYRYRIFEKLKISSDVELVLLAVKHGMVVVRYPEYHARPVGNWGDRRCRVLVVGLAPGLHGAARTGKAFVGDASGEFLFERLYHNGFATHADPQQASLINLRLTNVVKCLPPGNAPVASEINQCAGFLAQELAELLRPQARQPRVVLALGGVAHRAVCRTLGIPAGNFQHNGTVPLGSRHALVSSFHPSRLNVNTGRLTKPMFDQVLQNVRSLVRDDVMASLQAKTMAMVAKIARIEVTVTTSETEALLLEQSLIKQDRPPYNVVLRDDKSYPYIHLAETHEFARLTFHRGAKRKNGRYFGPFPSAYAVRDSLNILQKLFQLRHCDDAYFKNRSRPCLQHQIKRCSAPCVGLISKQDYQEDVELAVLFLTGKSQDVLAQFKQKMEQAAADLNYERAARLRDQITHLRKVQESQYVHGDAGDVDVFALAQAAGTYCVQVVFIRNGRMLGQRAYYPKNELLLDDGDFLEAFLSQYYLASQNRDVPKLIVTSHRGADRALLSEALTEQSNRKVELIQAPRGQRARWLQLALENAQLSVQSYLADRRNMFARFVDLQEHLQLDAMPERLECFDISHTMGEATVASCVVFDTNGPLKSDYRRFNIEGITPGDDYAAMEQALQRRYTRLQKGEGKLPDILVIDGGPGQVGKAVAVLENLQISNVQILGIAKGPDRKSGLERYFLDGEEVGINGASPGAHLLQHIRDEAHRFAITGHRQRRQKNRNQSELDGIEGVGPKRRKALLTHFGSMRGLKGASMEEIAKVPGINRTLAEIVYGTLHQ</sequence>
<dbReference type="SUPFAM" id="SSF82771">
    <property type="entry name" value="GIY-YIG endonuclease"/>
    <property type="match status" value="1"/>
</dbReference>
<comment type="caution">
    <text evidence="21">The sequence shown here is derived from an EMBL/GenBank/DDBJ whole genome shotgun (WGS) entry which is preliminary data.</text>
</comment>
<dbReference type="FunFam" id="2.40.110.10:FF:000008">
    <property type="entry name" value="Glutaryl-CoA dehydrogenase, mitochondrial"/>
    <property type="match status" value="1"/>
</dbReference>
<evidence type="ECO:0000256" key="6">
    <source>
        <dbReference type="ARBA" id="ARBA00022827"/>
    </source>
</evidence>
<comment type="pathway">
    <text evidence="13">Amino-acid metabolism; tryptophan metabolism.</text>
</comment>
<keyword evidence="4 16" id="KW-0597">Phosphoprotein</keyword>
<dbReference type="GO" id="GO:0004361">
    <property type="term" value="F:glutaryl-CoA dehydrogenase activity"/>
    <property type="evidence" value="ECO:0007669"/>
    <property type="project" value="UniProtKB-EC"/>
</dbReference>
<dbReference type="PROSITE" id="PS50151">
    <property type="entry name" value="UVR"/>
    <property type="match status" value="1"/>
</dbReference>
<dbReference type="GO" id="GO:0006289">
    <property type="term" value="P:nucleotide-excision repair"/>
    <property type="evidence" value="ECO:0007669"/>
    <property type="project" value="InterPro"/>
</dbReference>
<dbReference type="InterPro" id="IPR058245">
    <property type="entry name" value="NreC/VraR/RcsB-like_REC"/>
</dbReference>
<dbReference type="Pfam" id="PF02770">
    <property type="entry name" value="Acyl-CoA_dh_M"/>
    <property type="match status" value="1"/>
</dbReference>
<dbReference type="InterPro" id="IPR036250">
    <property type="entry name" value="AcylCo_DH-like_C"/>
</dbReference>
<keyword evidence="22" id="KW-1185">Reference proteome</keyword>
<dbReference type="InterPro" id="IPR000792">
    <property type="entry name" value="Tscrpt_reg_LuxR_C"/>
</dbReference>
<dbReference type="GO" id="GO:0005759">
    <property type="term" value="C:mitochondrial matrix"/>
    <property type="evidence" value="ECO:0007669"/>
    <property type="project" value="UniProtKB-SubCell"/>
</dbReference>
<dbReference type="Pfam" id="PF00196">
    <property type="entry name" value="GerE"/>
    <property type="match status" value="1"/>
</dbReference>
<dbReference type="CDD" id="cd10434">
    <property type="entry name" value="GIY-YIG_UvrC_Cho"/>
    <property type="match status" value="1"/>
</dbReference>
<dbReference type="Gene3D" id="3.20.20.70">
    <property type="entry name" value="Aldolase class I"/>
    <property type="match status" value="1"/>
</dbReference>
<keyword evidence="7" id="KW-0809">Transit peptide</keyword>
<evidence type="ECO:0000256" key="5">
    <source>
        <dbReference type="ARBA" id="ARBA00022630"/>
    </source>
</evidence>
<accession>A0A812XK67</accession>
<reference evidence="21" key="1">
    <citation type="submission" date="2021-02" db="EMBL/GenBank/DDBJ databases">
        <authorList>
            <person name="Dougan E. K."/>
            <person name="Rhodes N."/>
            <person name="Thang M."/>
            <person name="Chan C."/>
        </authorList>
    </citation>
    <scope>NUCLEOTIDE SEQUENCE</scope>
</reference>
<dbReference type="SUPFAM" id="SSF46894">
    <property type="entry name" value="C-terminal effector domain of the bipartite response regulators"/>
    <property type="match status" value="1"/>
</dbReference>
<evidence type="ECO:0000256" key="9">
    <source>
        <dbReference type="ARBA" id="ARBA00023125"/>
    </source>
</evidence>
<dbReference type="GO" id="GO:0000062">
    <property type="term" value="F:fatty-acyl-CoA binding"/>
    <property type="evidence" value="ECO:0007669"/>
    <property type="project" value="TreeGrafter"/>
</dbReference>
<dbReference type="FunFam" id="1.20.140.10:FF:000006">
    <property type="entry name" value="Glutaryl-CoA dehydrogenase, mitochondrial"/>
    <property type="match status" value="1"/>
</dbReference>
<dbReference type="InterPro" id="IPR004791">
    <property type="entry name" value="UvrC"/>
</dbReference>
<evidence type="ECO:0000256" key="11">
    <source>
        <dbReference type="ARBA" id="ARBA00023236"/>
    </source>
</evidence>
<keyword evidence="11" id="KW-0742">SOS response</keyword>
<dbReference type="InterPro" id="IPR001789">
    <property type="entry name" value="Sig_transdc_resp-reg_receiver"/>
</dbReference>
<dbReference type="InterPro" id="IPR016032">
    <property type="entry name" value="Sig_transdc_resp-reg_C-effctor"/>
</dbReference>
<dbReference type="SUPFAM" id="SSF52141">
    <property type="entry name" value="Uracil-DNA glycosylase-like"/>
    <property type="match status" value="1"/>
</dbReference>
<dbReference type="InterPro" id="IPR006089">
    <property type="entry name" value="Acyl-CoA_DH_CS"/>
</dbReference>
<dbReference type="HAMAP" id="MF_00203">
    <property type="entry name" value="UvrC"/>
    <property type="match status" value="1"/>
</dbReference>
<dbReference type="FunFam" id="3.30.420.340:FF:000001">
    <property type="entry name" value="UvrABC system protein C"/>
    <property type="match status" value="1"/>
</dbReference>
<dbReference type="GO" id="GO:0000160">
    <property type="term" value="P:phosphorelay signal transduction system"/>
    <property type="evidence" value="ECO:0007669"/>
    <property type="project" value="InterPro"/>
</dbReference>
<comment type="pathway">
    <text evidence="12">Amino-acid metabolism; lysine degradation.</text>
</comment>
<evidence type="ECO:0000256" key="1">
    <source>
        <dbReference type="ARBA" id="ARBA00001974"/>
    </source>
</evidence>
<dbReference type="Pfam" id="PF00441">
    <property type="entry name" value="Acyl-CoA_dh_1"/>
    <property type="match status" value="1"/>
</dbReference>
<dbReference type="SUPFAM" id="SSF56645">
    <property type="entry name" value="Acyl-CoA dehydrogenase NM domain-like"/>
    <property type="match status" value="1"/>
</dbReference>
<evidence type="ECO:0000256" key="4">
    <source>
        <dbReference type="ARBA" id="ARBA00022553"/>
    </source>
</evidence>
<proteinExistence type="inferred from homology"/>
<dbReference type="EMBL" id="CAJNJA010037918">
    <property type="protein sequence ID" value="CAE7740553.1"/>
    <property type="molecule type" value="Genomic_DNA"/>
</dbReference>
<evidence type="ECO:0000259" key="19">
    <source>
        <dbReference type="PROSITE" id="PS50151"/>
    </source>
</evidence>
<evidence type="ECO:0000256" key="14">
    <source>
        <dbReference type="ARBA" id="ARBA00039033"/>
    </source>
</evidence>
<dbReference type="Proteomes" id="UP000601435">
    <property type="component" value="Unassembled WGS sequence"/>
</dbReference>
<dbReference type="InterPro" id="IPR011006">
    <property type="entry name" value="CheY-like_superfamily"/>
</dbReference>
<dbReference type="Gene3D" id="1.10.540.10">
    <property type="entry name" value="Acyl-CoA dehydrogenase/oxidase, N-terminal domain"/>
    <property type="match status" value="1"/>
</dbReference>
<dbReference type="SUPFAM" id="SSF52172">
    <property type="entry name" value="CheY-like"/>
    <property type="match status" value="1"/>
</dbReference>
<dbReference type="Gene3D" id="1.10.150.20">
    <property type="entry name" value="5' to 3' exonuclease, C-terminal subdomain"/>
    <property type="match status" value="1"/>
</dbReference>
<evidence type="ECO:0000256" key="15">
    <source>
        <dbReference type="ARBA" id="ARBA00049493"/>
    </source>
</evidence>
<dbReference type="SMART" id="SM00448">
    <property type="entry name" value="REC"/>
    <property type="match status" value="1"/>
</dbReference>
<dbReference type="GO" id="GO:0050660">
    <property type="term" value="F:flavin adenine dinucleotide binding"/>
    <property type="evidence" value="ECO:0007669"/>
    <property type="project" value="InterPro"/>
</dbReference>
<keyword evidence="6" id="KW-0274">FAD</keyword>
<dbReference type="EC" id="1.3.8.6" evidence="14"/>
<dbReference type="GO" id="GO:0006355">
    <property type="term" value="P:regulation of DNA-templated transcription"/>
    <property type="evidence" value="ECO:0007669"/>
    <property type="project" value="InterPro"/>
</dbReference>
<gene>
    <name evidence="21" type="primary">uvrC</name>
    <name evidence="21" type="ORF">SNEC2469_LOCUS21396</name>
</gene>
<dbReference type="CDD" id="cd01151">
    <property type="entry name" value="GCD"/>
    <property type="match status" value="1"/>
</dbReference>
<dbReference type="Gene3D" id="1.10.10.10">
    <property type="entry name" value="Winged helix-like DNA-binding domain superfamily/Winged helix DNA-binding domain"/>
    <property type="match status" value="1"/>
</dbReference>
<dbReference type="InterPro" id="IPR009075">
    <property type="entry name" value="AcylCo_DH/oxidase_C"/>
</dbReference>
<dbReference type="PANTHER" id="PTHR42807:SF1">
    <property type="entry name" value="GLUTARYL-COA DEHYDROGENASE, MITOCHONDRIAL"/>
    <property type="match status" value="1"/>
</dbReference>
<dbReference type="GO" id="GO:0009381">
    <property type="term" value="F:excinuclease ABC activity"/>
    <property type="evidence" value="ECO:0007669"/>
    <property type="project" value="InterPro"/>
</dbReference>
<dbReference type="SUPFAM" id="SSF46600">
    <property type="entry name" value="C-terminal UvrC-binding domain of UvrB"/>
    <property type="match status" value="1"/>
</dbReference>
<dbReference type="Gene3D" id="4.10.860.10">
    <property type="entry name" value="UVR domain"/>
    <property type="match status" value="1"/>
</dbReference>
<dbReference type="InterPro" id="IPR036895">
    <property type="entry name" value="Uracil-DNA_glycosylase-like_sf"/>
</dbReference>
<dbReference type="InterPro" id="IPR035901">
    <property type="entry name" value="GIY-YIG_endonuc_sf"/>
</dbReference>
<keyword evidence="10" id="KW-0496">Mitochondrion</keyword>
<dbReference type="Pfam" id="PF02771">
    <property type="entry name" value="Acyl-CoA_dh_N"/>
    <property type="match status" value="1"/>
</dbReference>
<dbReference type="InterPro" id="IPR046373">
    <property type="entry name" value="Acyl-CoA_Oxase/DH_mid-dom_sf"/>
</dbReference>
<evidence type="ECO:0000259" key="18">
    <source>
        <dbReference type="PROSITE" id="PS50110"/>
    </source>
</evidence>
<dbReference type="Pfam" id="PF22920">
    <property type="entry name" value="UvrC_RNaseH"/>
    <property type="match status" value="1"/>
</dbReference>
<dbReference type="GO" id="GO:0046949">
    <property type="term" value="P:fatty-acyl-CoA biosynthetic process"/>
    <property type="evidence" value="ECO:0007669"/>
    <property type="project" value="TreeGrafter"/>
</dbReference>
<evidence type="ECO:0000256" key="16">
    <source>
        <dbReference type="PROSITE-ProRule" id="PRU00169"/>
    </source>
</evidence>
<feature type="domain" description="UvrC family homology region profile" evidence="20">
    <location>
        <begin position="942"/>
        <end position="1168"/>
    </location>
</feature>
<keyword evidence="5" id="KW-0285">Flavoprotein</keyword>
<dbReference type="SMART" id="SM00986">
    <property type="entry name" value="UDG"/>
    <property type="match status" value="1"/>
</dbReference>
<dbReference type="Gene3D" id="3.40.1440.10">
    <property type="entry name" value="GIY-YIG endonuclease"/>
    <property type="match status" value="1"/>
</dbReference>
<evidence type="ECO:0000313" key="21">
    <source>
        <dbReference type="EMBL" id="CAE7740553.1"/>
    </source>
</evidence>
<dbReference type="InterPro" id="IPR036876">
    <property type="entry name" value="UVR_dom_sf"/>
</dbReference>
<dbReference type="InterPro" id="IPR001943">
    <property type="entry name" value="UVR_dom"/>
</dbReference>
<dbReference type="SMART" id="SM00421">
    <property type="entry name" value="HTH_LUXR"/>
    <property type="match status" value="1"/>
</dbReference>
<evidence type="ECO:0000259" key="17">
    <source>
        <dbReference type="PROSITE" id="PS50043"/>
    </source>
</evidence>
<dbReference type="SUPFAM" id="SSF47781">
    <property type="entry name" value="RuvA domain 2-like"/>
    <property type="match status" value="1"/>
</dbReference>
<dbReference type="CDD" id="cd06170">
    <property type="entry name" value="LuxR_C_like"/>
    <property type="match status" value="1"/>
</dbReference>
<keyword evidence="8" id="KW-0560">Oxidoreductase</keyword>
<dbReference type="InterPro" id="IPR001162">
    <property type="entry name" value="UvrC_RNase_H_dom"/>
</dbReference>
<evidence type="ECO:0000259" key="20">
    <source>
        <dbReference type="PROSITE" id="PS50165"/>
    </source>
</evidence>
<dbReference type="GO" id="GO:0019104">
    <property type="term" value="F:DNA N-glycosylase activity"/>
    <property type="evidence" value="ECO:0007669"/>
    <property type="project" value="UniProtKB-ARBA"/>
</dbReference>
<dbReference type="PROSITE" id="PS50165">
    <property type="entry name" value="UVRC"/>
    <property type="match status" value="1"/>
</dbReference>
<dbReference type="InterPro" id="IPR047296">
    <property type="entry name" value="GIY-YIG_UvrC_Cho"/>
</dbReference>
<feature type="domain" description="Response regulatory" evidence="18">
    <location>
        <begin position="339"/>
        <end position="456"/>
    </location>
</feature>
<evidence type="ECO:0000256" key="10">
    <source>
        <dbReference type="ARBA" id="ARBA00023128"/>
    </source>
</evidence>
<organism evidence="21 22">
    <name type="scientific">Symbiodinium necroappetens</name>
    <dbReference type="NCBI Taxonomy" id="1628268"/>
    <lineage>
        <taxon>Eukaryota</taxon>
        <taxon>Sar</taxon>
        <taxon>Alveolata</taxon>
        <taxon>Dinophyceae</taxon>
        <taxon>Suessiales</taxon>
        <taxon>Symbiodiniaceae</taxon>
        <taxon>Symbiodinium</taxon>
    </lineage>
</organism>
<feature type="modified residue" description="4-aspartylphosphate" evidence="16">
    <location>
        <position position="391"/>
    </location>
</feature>
<dbReference type="PROSITE" id="PS50043">
    <property type="entry name" value="HTH_LUXR_2"/>
    <property type="match status" value="1"/>
</dbReference>
<keyword evidence="11" id="KW-0227">DNA damage</keyword>
<dbReference type="SUPFAM" id="SSF47203">
    <property type="entry name" value="Acyl-CoA dehydrogenase C-terminal domain-like"/>
    <property type="match status" value="1"/>
</dbReference>
<evidence type="ECO:0000256" key="3">
    <source>
        <dbReference type="ARBA" id="ARBA00009347"/>
    </source>
</evidence>
<dbReference type="Pfam" id="PF14520">
    <property type="entry name" value="HHH_5"/>
    <property type="match status" value="1"/>
</dbReference>
<comment type="subcellular location">
    <subcellularLocation>
        <location evidence="2">Mitochondrion matrix</location>
    </subcellularLocation>
</comment>
<comment type="catalytic activity">
    <reaction evidence="15">
        <text>glutaryl-CoA + oxidized [electron-transfer flavoprotein] + 2 H(+) = (2E)-butenoyl-CoA + reduced [electron-transfer flavoprotein] + CO2</text>
        <dbReference type="Rhea" id="RHEA:13389"/>
        <dbReference type="Rhea" id="RHEA-COMP:10685"/>
        <dbReference type="Rhea" id="RHEA-COMP:10686"/>
        <dbReference type="ChEBI" id="CHEBI:15378"/>
        <dbReference type="ChEBI" id="CHEBI:16526"/>
        <dbReference type="ChEBI" id="CHEBI:57332"/>
        <dbReference type="ChEBI" id="CHEBI:57378"/>
        <dbReference type="ChEBI" id="CHEBI:57692"/>
        <dbReference type="ChEBI" id="CHEBI:58307"/>
        <dbReference type="EC" id="1.3.8.6"/>
    </reaction>
</comment>
<dbReference type="PANTHER" id="PTHR42807">
    <property type="entry name" value="GLUTARYL-COA DEHYDROGENASE, MITOCHONDRIAL"/>
    <property type="match status" value="1"/>
</dbReference>
<dbReference type="Pfam" id="PF00072">
    <property type="entry name" value="Response_reg"/>
    <property type="match status" value="1"/>
</dbReference>
<dbReference type="Pfam" id="PF02151">
    <property type="entry name" value="UVR"/>
    <property type="match status" value="1"/>
</dbReference>
<evidence type="ECO:0000256" key="2">
    <source>
        <dbReference type="ARBA" id="ARBA00004305"/>
    </source>
</evidence>
<dbReference type="CDD" id="cd17535">
    <property type="entry name" value="REC_NarL-like"/>
    <property type="match status" value="1"/>
</dbReference>
<keyword evidence="9" id="KW-0238">DNA-binding</keyword>
<dbReference type="InterPro" id="IPR005122">
    <property type="entry name" value="Uracil-DNA_glycosylase-like"/>
</dbReference>
<dbReference type="GO" id="GO:0003677">
    <property type="term" value="F:DNA binding"/>
    <property type="evidence" value="ECO:0007669"/>
    <property type="project" value="UniProtKB-KW"/>
</dbReference>
<feature type="domain" description="UVR" evidence="19">
    <location>
        <begin position="892"/>
        <end position="927"/>
    </location>
</feature>
<dbReference type="NCBIfam" id="NF001824">
    <property type="entry name" value="PRK00558.1-5"/>
    <property type="match status" value="1"/>
</dbReference>
<feature type="domain" description="HTH luxR-type" evidence="17">
    <location>
        <begin position="479"/>
        <end position="544"/>
    </location>
</feature>
<dbReference type="NCBIfam" id="TIGR00194">
    <property type="entry name" value="uvrC"/>
    <property type="match status" value="1"/>
</dbReference>
<dbReference type="PROSITE" id="PS50110">
    <property type="entry name" value="RESPONSE_REGULATORY"/>
    <property type="match status" value="1"/>
</dbReference>
<dbReference type="InterPro" id="IPR038476">
    <property type="entry name" value="UvrC_RNase_H_dom_sf"/>
</dbReference>
<dbReference type="InterPro" id="IPR052033">
    <property type="entry name" value="Glutaryl-CoA_DH_mitochondrial"/>
</dbReference>
<dbReference type="InterPro" id="IPR036388">
    <property type="entry name" value="WH-like_DNA-bd_sf"/>
</dbReference>
<comment type="similarity">
    <text evidence="3">Belongs to the acyl-CoA dehydrogenase family.</text>
</comment>
<dbReference type="InterPro" id="IPR010994">
    <property type="entry name" value="RuvA_2-like"/>
</dbReference>